<accession>A0A392RHD0</accession>
<reference evidence="1 2" key="1">
    <citation type="journal article" date="2018" name="Front. Plant Sci.">
        <title>Red Clover (Trifolium pratense) and Zigzag Clover (T. medium) - A Picture of Genomic Similarities and Differences.</title>
        <authorList>
            <person name="Dluhosova J."/>
            <person name="Istvanek J."/>
            <person name="Nedelnik J."/>
            <person name="Repkova J."/>
        </authorList>
    </citation>
    <scope>NUCLEOTIDE SEQUENCE [LARGE SCALE GENOMIC DNA]</scope>
    <source>
        <strain evidence="2">cv. 10/8</strain>
        <tissue evidence="1">Leaf</tissue>
    </source>
</reference>
<dbReference type="EMBL" id="LXQA010225587">
    <property type="protein sequence ID" value="MCI35659.1"/>
    <property type="molecule type" value="Genomic_DNA"/>
</dbReference>
<name>A0A392RHD0_9FABA</name>
<comment type="caution">
    <text evidence="1">The sequence shown here is derived from an EMBL/GenBank/DDBJ whole genome shotgun (WGS) entry which is preliminary data.</text>
</comment>
<dbReference type="AlphaFoldDB" id="A0A392RHD0"/>
<protein>
    <submittedName>
        <fullName evidence="1">Uncharacterized protein</fullName>
    </submittedName>
</protein>
<proteinExistence type="predicted"/>
<feature type="non-terminal residue" evidence="1">
    <location>
        <position position="135"/>
    </location>
</feature>
<keyword evidence="2" id="KW-1185">Reference proteome</keyword>
<evidence type="ECO:0000313" key="2">
    <source>
        <dbReference type="Proteomes" id="UP000265520"/>
    </source>
</evidence>
<evidence type="ECO:0000313" key="1">
    <source>
        <dbReference type="EMBL" id="MCI35659.1"/>
    </source>
</evidence>
<sequence>MRQRRWLEFLKDYDFKLSYHPGKANVVADALSINSLHMSSLMAKELDLIEEFQDLSLVCEVTPKSVRLGMLKLTNPFLEEVRECQKRDQKLMEKLVLVREGKENDFGVNENGVVRYRGRVCVPEVPELKKMILEE</sequence>
<dbReference type="Proteomes" id="UP000265520">
    <property type="component" value="Unassembled WGS sequence"/>
</dbReference>
<organism evidence="1 2">
    <name type="scientific">Trifolium medium</name>
    <dbReference type="NCBI Taxonomy" id="97028"/>
    <lineage>
        <taxon>Eukaryota</taxon>
        <taxon>Viridiplantae</taxon>
        <taxon>Streptophyta</taxon>
        <taxon>Embryophyta</taxon>
        <taxon>Tracheophyta</taxon>
        <taxon>Spermatophyta</taxon>
        <taxon>Magnoliopsida</taxon>
        <taxon>eudicotyledons</taxon>
        <taxon>Gunneridae</taxon>
        <taxon>Pentapetalae</taxon>
        <taxon>rosids</taxon>
        <taxon>fabids</taxon>
        <taxon>Fabales</taxon>
        <taxon>Fabaceae</taxon>
        <taxon>Papilionoideae</taxon>
        <taxon>50 kb inversion clade</taxon>
        <taxon>NPAAA clade</taxon>
        <taxon>Hologalegina</taxon>
        <taxon>IRL clade</taxon>
        <taxon>Trifolieae</taxon>
        <taxon>Trifolium</taxon>
    </lineage>
</organism>